<accession>A0A0A9HPE0</accession>
<protein>
    <submittedName>
        <fullName evidence="1">Uncharacterized protein</fullName>
    </submittedName>
</protein>
<organism evidence="1">
    <name type="scientific">Arundo donax</name>
    <name type="common">Giant reed</name>
    <name type="synonym">Donax arundinaceus</name>
    <dbReference type="NCBI Taxonomy" id="35708"/>
    <lineage>
        <taxon>Eukaryota</taxon>
        <taxon>Viridiplantae</taxon>
        <taxon>Streptophyta</taxon>
        <taxon>Embryophyta</taxon>
        <taxon>Tracheophyta</taxon>
        <taxon>Spermatophyta</taxon>
        <taxon>Magnoliopsida</taxon>
        <taxon>Liliopsida</taxon>
        <taxon>Poales</taxon>
        <taxon>Poaceae</taxon>
        <taxon>PACMAD clade</taxon>
        <taxon>Arundinoideae</taxon>
        <taxon>Arundineae</taxon>
        <taxon>Arundo</taxon>
    </lineage>
</organism>
<dbReference type="AlphaFoldDB" id="A0A0A9HPE0"/>
<sequence length="43" mass="5039">MCGNAISNFCRSEQEKQTLDIAEVCNRIQKHTRECYVPFFKAE</sequence>
<proteinExistence type="predicted"/>
<reference evidence="1" key="2">
    <citation type="journal article" date="2015" name="Data Brief">
        <title>Shoot transcriptome of the giant reed, Arundo donax.</title>
        <authorList>
            <person name="Barrero R.A."/>
            <person name="Guerrero F.D."/>
            <person name="Moolhuijzen P."/>
            <person name="Goolsby J.A."/>
            <person name="Tidwell J."/>
            <person name="Bellgard S.E."/>
            <person name="Bellgard M.I."/>
        </authorList>
    </citation>
    <scope>NUCLEOTIDE SEQUENCE</scope>
    <source>
        <tissue evidence="1">Shoot tissue taken approximately 20 cm above the soil surface</tissue>
    </source>
</reference>
<name>A0A0A9HPE0_ARUDO</name>
<evidence type="ECO:0000313" key="1">
    <source>
        <dbReference type="EMBL" id="JAE38582.1"/>
    </source>
</evidence>
<dbReference type="EMBL" id="GBRH01159314">
    <property type="protein sequence ID" value="JAE38582.1"/>
    <property type="molecule type" value="Transcribed_RNA"/>
</dbReference>
<reference evidence="1" key="1">
    <citation type="submission" date="2014-09" db="EMBL/GenBank/DDBJ databases">
        <authorList>
            <person name="Magalhaes I.L.F."/>
            <person name="Oliveira U."/>
            <person name="Santos F.R."/>
            <person name="Vidigal T.H.D.A."/>
            <person name="Brescovit A.D."/>
            <person name="Santos A.J."/>
        </authorList>
    </citation>
    <scope>NUCLEOTIDE SEQUENCE</scope>
    <source>
        <tissue evidence="1">Shoot tissue taken approximately 20 cm above the soil surface</tissue>
    </source>
</reference>